<evidence type="ECO:0000256" key="2">
    <source>
        <dbReference type="ARBA" id="ARBA00022519"/>
    </source>
</evidence>
<organism evidence="9 10">
    <name type="scientific">Hyphomicrobium sulfonivorans</name>
    <dbReference type="NCBI Taxonomy" id="121290"/>
    <lineage>
        <taxon>Bacteria</taxon>
        <taxon>Pseudomonadati</taxon>
        <taxon>Pseudomonadota</taxon>
        <taxon>Alphaproteobacteria</taxon>
        <taxon>Hyphomicrobiales</taxon>
        <taxon>Hyphomicrobiaceae</taxon>
        <taxon>Hyphomicrobium</taxon>
    </lineage>
</organism>
<name>A0A120CUS6_HYPSL</name>
<accession>A0A120CUS6</accession>
<dbReference type="Proteomes" id="UP000059074">
    <property type="component" value="Unassembled WGS sequence"/>
</dbReference>
<dbReference type="GO" id="GO:0005524">
    <property type="term" value="F:ATP binding"/>
    <property type="evidence" value="ECO:0007669"/>
    <property type="project" value="UniProtKB-KW"/>
</dbReference>
<dbReference type="PATRIC" id="fig|121290.4.peg.1006"/>
<comment type="similarity">
    <text evidence="6">Belongs to the ABC transporter superfamily. Macrolide exporter (TC 3.A.1.122) family.</text>
</comment>
<evidence type="ECO:0000256" key="1">
    <source>
        <dbReference type="ARBA" id="ARBA00022448"/>
    </source>
</evidence>
<dbReference type="Pfam" id="PF00005">
    <property type="entry name" value="ABC_tran"/>
    <property type="match status" value="1"/>
</dbReference>
<keyword evidence="1" id="KW-0813">Transport</keyword>
<dbReference type="GO" id="GO:0098796">
    <property type="term" value="C:membrane protein complex"/>
    <property type="evidence" value="ECO:0007669"/>
    <property type="project" value="UniProtKB-ARBA"/>
</dbReference>
<dbReference type="OrthoDB" id="9802264at2"/>
<keyword evidence="3" id="KW-0547">Nucleotide-binding</keyword>
<dbReference type="CDD" id="cd03255">
    <property type="entry name" value="ABC_MJ0796_LolCDE_FtsE"/>
    <property type="match status" value="1"/>
</dbReference>
<dbReference type="GO" id="GO:0022857">
    <property type="term" value="F:transmembrane transporter activity"/>
    <property type="evidence" value="ECO:0007669"/>
    <property type="project" value="UniProtKB-ARBA"/>
</dbReference>
<protein>
    <submittedName>
        <fullName evidence="9">ABC transporter, ATP-binding protein</fullName>
    </submittedName>
</protein>
<feature type="domain" description="ABC transporter" evidence="8">
    <location>
        <begin position="9"/>
        <end position="248"/>
    </location>
</feature>
<dbReference type="InterPro" id="IPR003593">
    <property type="entry name" value="AAA+_ATPase"/>
</dbReference>
<keyword evidence="2" id="KW-1003">Cell membrane</keyword>
<dbReference type="InterPro" id="IPR003439">
    <property type="entry name" value="ABC_transporter-like_ATP-bd"/>
</dbReference>
<dbReference type="EMBL" id="LMTR01000072">
    <property type="protein sequence ID" value="KWT66704.1"/>
    <property type="molecule type" value="Genomic_DNA"/>
</dbReference>
<dbReference type="AlphaFoldDB" id="A0A120CUS6"/>
<evidence type="ECO:0000256" key="6">
    <source>
        <dbReference type="ARBA" id="ARBA00038388"/>
    </source>
</evidence>
<keyword evidence="4 9" id="KW-0067">ATP-binding</keyword>
<evidence type="ECO:0000256" key="7">
    <source>
        <dbReference type="SAM" id="MobiDB-lite"/>
    </source>
</evidence>
<evidence type="ECO:0000256" key="4">
    <source>
        <dbReference type="ARBA" id="ARBA00022840"/>
    </source>
</evidence>
<keyword evidence="5" id="KW-1278">Translocase</keyword>
<feature type="region of interest" description="Disordered" evidence="7">
    <location>
        <begin position="230"/>
        <end position="252"/>
    </location>
</feature>
<comment type="caution">
    <text evidence="9">The sequence shown here is derived from an EMBL/GenBank/DDBJ whole genome shotgun (WGS) entry which is preliminary data.</text>
</comment>
<proteinExistence type="inferred from homology"/>
<keyword evidence="10" id="KW-1185">Reference proteome</keyword>
<dbReference type="GO" id="GO:0016887">
    <property type="term" value="F:ATP hydrolysis activity"/>
    <property type="evidence" value="ECO:0007669"/>
    <property type="project" value="InterPro"/>
</dbReference>
<dbReference type="RefSeq" id="WP_068462658.1">
    <property type="nucleotide sequence ID" value="NZ_LMTR01000072.1"/>
</dbReference>
<sequence length="252" mass="26881">MIDQPQPVLEAIDIVKELGSGAGKVRAVKGASLALVPGELTLLMGPSGSGKTTLLSILGCILSSTSGILRVAGTETTNLDSEELADLRRKHMGFIFQSYNLFPTLTALENVRIALDVRGQKGFAASNRCEEVLRDVGLAHRLRSYPGNLSGGEQQRVAVARAIASSPSIVLADEPTAALDGENGHAVMALLARIAKEQKRSVLAVTHDPRTLSYADRVVRIEDGRIVGEERRPDGLDAPEIADLTKRRKANG</sequence>
<keyword evidence="2" id="KW-0472">Membrane</keyword>
<dbReference type="GO" id="GO:0005886">
    <property type="term" value="C:plasma membrane"/>
    <property type="evidence" value="ECO:0007669"/>
    <property type="project" value="TreeGrafter"/>
</dbReference>
<dbReference type="InterPro" id="IPR015854">
    <property type="entry name" value="ABC_transpr_LolD-like"/>
</dbReference>
<evidence type="ECO:0000256" key="3">
    <source>
        <dbReference type="ARBA" id="ARBA00022741"/>
    </source>
</evidence>
<dbReference type="Gene3D" id="3.40.50.300">
    <property type="entry name" value="P-loop containing nucleotide triphosphate hydrolases"/>
    <property type="match status" value="1"/>
</dbReference>
<dbReference type="PROSITE" id="PS00211">
    <property type="entry name" value="ABC_TRANSPORTER_1"/>
    <property type="match status" value="1"/>
</dbReference>
<gene>
    <name evidence="9" type="ORF">APY04_2335</name>
</gene>
<evidence type="ECO:0000259" key="8">
    <source>
        <dbReference type="PROSITE" id="PS50893"/>
    </source>
</evidence>
<reference evidence="9 10" key="1">
    <citation type="submission" date="2015-10" db="EMBL/GenBank/DDBJ databases">
        <title>Transcriptomic analysis of a linuron degrading triple-species bacterial consortium.</title>
        <authorList>
            <person name="Albers P."/>
        </authorList>
    </citation>
    <scope>NUCLEOTIDE SEQUENCE [LARGE SCALE GENOMIC DNA]</scope>
    <source>
        <strain evidence="9 10">WDL6</strain>
    </source>
</reference>
<evidence type="ECO:0000313" key="10">
    <source>
        <dbReference type="Proteomes" id="UP000059074"/>
    </source>
</evidence>
<dbReference type="InterPro" id="IPR017911">
    <property type="entry name" value="MacB-like_ATP-bd"/>
</dbReference>
<dbReference type="PANTHER" id="PTHR24220">
    <property type="entry name" value="IMPORT ATP-BINDING PROTEIN"/>
    <property type="match status" value="1"/>
</dbReference>
<dbReference type="SUPFAM" id="SSF52540">
    <property type="entry name" value="P-loop containing nucleoside triphosphate hydrolases"/>
    <property type="match status" value="1"/>
</dbReference>
<dbReference type="InterPro" id="IPR027417">
    <property type="entry name" value="P-loop_NTPase"/>
</dbReference>
<dbReference type="FunFam" id="3.40.50.300:FF:000032">
    <property type="entry name" value="Export ABC transporter ATP-binding protein"/>
    <property type="match status" value="1"/>
</dbReference>
<evidence type="ECO:0000256" key="5">
    <source>
        <dbReference type="ARBA" id="ARBA00022967"/>
    </source>
</evidence>
<dbReference type="PROSITE" id="PS50893">
    <property type="entry name" value="ABC_TRANSPORTER_2"/>
    <property type="match status" value="1"/>
</dbReference>
<keyword evidence="2" id="KW-0997">Cell inner membrane</keyword>
<evidence type="ECO:0000313" key="9">
    <source>
        <dbReference type="EMBL" id="KWT66704.1"/>
    </source>
</evidence>
<dbReference type="InterPro" id="IPR017871">
    <property type="entry name" value="ABC_transporter-like_CS"/>
</dbReference>
<dbReference type="STRING" id="121290.APY04_2335"/>
<dbReference type="SMART" id="SM00382">
    <property type="entry name" value="AAA"/>
    <property type="match status" value="1"/>
</dbReference>